<accession>A0ABN4XDS5</accession>
<dbReference type="PANTHER" id="PTHR34818">
    <property type="entry name" value="PROTEIN BLI-3"/>
    <property type="match status" value="1"/>
</dbReference>
<dbReference type="InterPro" id="IPR012349">
    <property type="entry name" value="Split_barrel_FMN-bd"/>
</dbReference>
<protein>
    <recommendedName>
        <fullName evidence="1">General stress protein FMN-binding split barrel domain-containing protein</fullName>
    </recommendedName>
</protein>
<organism evidence="2 3">
    <name type="scientific">Thioclava nitratireducens</name>
    <dbReference type="NCBI Taxonomy" id="1915078"/>
    <lineage>
        <taxon>Bacteria</taxon>
        <taxon>Pseudomonadati</taxon>
        <taxon>Pseudomonadota</taxon>
        <taxon>Alphaproteobacteria</taxon>
        <taxon>Rhodobacterales</taxon>
        <taxon>Paracoccaceae</taxon>
        <taxon>Thioclava</taxon>
    </lineage>
</organism>
<feature type="domain" description="General stress protein FMN-binding split barrel" evidence="1">
    <location>
        <begin position="9"/>
        <end position="142"/>
    </location>
</feature>
<evidence type="ECO:0000313" key="3">
    <source>
        <dbReference type="Proteomes" id="UP000185622"/>
    </source>
</evidence>
<dbReference type="EMBL" id="CP019437">
    <property type="protein sequence ID" value="AQS49365.1"/>
    <property type="molecule type" value="Genomic_DNA"/>
</dbReference>
<dbReference type="Pfam" id="PF16242">
    <property type="entry name" value="Pyrid_ox_like"/>
    <property type="match status" value="1"/>
</dbReference>
<dbReference type="Proteomes" id="UP000185622">
    <property type="component" value="Chromosome"/>
</dbReference>
<dbReference type="SUPFAM" id="SSF50475">
    <property type="entry name" value="FMN-binding split barrel"/>
    <property type="match status" value="1"/>
</dbReference>
<reference evidence="2 3" key="1">
    <citation type="submission" date="2017-01" db="EMBL/GenBank/DDBJ databases">
        <title>The complete genome sequence of a sulfur-oxidizing marine bacterium Thioclava sp. 25B10_4T.</title>
        <authorList>
            <person name="Liu Y."/>
            <person name="Lai Q."/>
            <person name="Shao Z."/>
        </authorList>
    </citation>
    <scope>NUCLEOTIDE SEQUENCE [LARGE SCALE GENOMIC DNA]</scope>
    <source>
        <strain evidence="2 3">25B10_4</strain>
    </source>
</reference>
<dbReference type="RefSeq" id="WP_075773934.1">
    <property type="nucleotide sequence ID" value="NZ_CP019437.1"/>
</dbReference>
<keyword evidence="3" id="KW-1185">Reference proteome</keyword>
<dbReference type="PANTHER" id="PTHR34818:SF1">
    <property type="entry name" value="PROTEIN BLI-3"/>
    <property type="match status" value="1"/>
</dbReference>
<dbReference type="Gene3D" id="2.30.110.10">
    <property type="entry name" value="Electron Transport, Fmn-binding Protein, Chain A"/>
    <property type="match status" value="1"/>
</dbReference>
<evidence type="ECO:0000313" key="2">
    <source>
        <dbReference type="EMBL" id="AQS49365.1"/>
    </source>
</evidence>
<sequence length="159" mass="17438">MTDQAKIEKDFWDALDSDRTVMLARAGVDTAAPRPMTAIVEEKPGPVWFFTARDTELMDGLAPGAGAMFTFVDKGHDVFATVTGSLTENTDPEIVERLWNPFVSAWYDGKDDPKLVLLRFDADAAEIWDSGNALVAGAKILLSSDPGESMKDRVAHVKY</sequence>
<evidence type="ECO:0000259" key="1">
    <source>
        <dbReference type="Pfam" id="PF16242"/>
    </source>
</evidence>
<gene>
    <name evidence="2" type="ORF">BMG03_17395</name>
</gene>
<name>A0ABN4XDS5_9RHOB</name>
<dbReference type="InterPro" id="IPR038725">
    <property type="entry name" value="YdaG_split_barrel_FMN-bd"/>
</dbReference>
<proteinExistence type="predicted"/>
<dbReference type="InterPro" id="IPR052917">
    <property type="entry name" value="Stress-Dev_Protein"/>
</dbReference>